<dbReference type="SUPFAM" id="SSF50939">
    <property type="entry name" value="Sialidases"/>
    <property type="match status" value="1"/>
</dbReference>
<keyword evidence="4 9" id="KW-0732">Signal</keyword>
<protein>
    <recommendedName>
        <fullName evidence="3">exo-alpha-sialidase</fullName>
        <ecNumber evidence="3">3.2.1.18</ecNumber>
    </recommendedName>
</protein>
<evidence type="ECO:0000256" key="9">
    <source>
        <dbReference type="SAM" id="SignalP"/>
    </source>
</evidence>
<feature type="domain" description="Sialidase" evidence="10">
    <location>
        <begin position="85"/>
        <end position="380"/>
    </location>
</feature>
<evidence type="ECO:0000256" key="5">
    <source>
        <dbReference type="ARBA" id="ARBA00022801"/>
    </source>
</evidence>
<dbReference type="FunFam" id="2.120.10.10:FF:000008">
    <property type="entry name" value="Exo-alpha-sialidase"/>
    <property type="match status" value="1"/>
</dbReference>
<dbReference type="InterPro" id="IPR011040">
    <property type="entry name" value="Sialidase"/>
</dbReference>
<keyword evidence="6" id="KW-0325">Glycoprotein</keyword>
<evidence type="ECO:0000256" key="4">
    <source>
        <dbReference type="ARBA" id="ARBA00022729"/>
    </source>
</evidence>
<dbReference type="AlphaFoldDB" id="A0A4R4TNA7"/>
<evidence type="ECO:0000259" key="10">
    <source>
        <dbReference type="Pfam" id="PF13088"/>
    </source>
</evidence>
<feature type="chain" id="PRO_5021034153" description="exo-alpha-sialidase" evidence="9">
    <location>
        <begin position="26"/>
        <end position="420"/>
    </location>
</feature>
<keyword evidence="7" id="KW-0119">Carbohydrate metabolism</keyword>
<evidence type="ECO:0000313" key="12">
    <source>
        <dbReference type="Proteomes" id="UP000295345"/>
    </source>
</evidence>
<evidence type="ECO:0000256" key="1">
    <source>
        <dbReference type="ARBA" id="ARBA00000427"/>
    </source>
</evidence>
<comment type="caution">
    <text evidence="11">The sequence shown here is derived from an EMBL/GenBank/DDBJ whole genome shotgun (WGS) entry which is preliminary data.</text>
</comment>
<keyword evidence="12" id="KW-1185">Reference proteome</keyword>
<evidence type="ECO:0000256" key="7">
    <source>
        <dbReference type="ARBA" id="ARBA00023277"/>
    </source>
</evidence>
<dbReference type="GO" id="GO:0005737">
    <property type="term" value="C:cytoplasm"/>
    <property type="evidence" value="ECO:0007669"/>
    <property type="project" value="TreeGrafter"/>
</dbReference>
<proteinExistence type="inferred from homology"/>
<dbReference type="Proteomes" id="UP000295345">
    <property type="component" value="Unassembled WGS sequence"/>
</dbReference>
<dbReference type="EC" id="3.2.1.18" evidence="3"/>
<keyword evidence="8" id="KW-0326">Glycosidase</keyword>
<evidence type="ECO:0000256" key="6">
    <source>
        <dbReference type="ARBA" id="ARBA00023180"/>
    </source>
</evidence>
<evidence type="ECO:0000313" key="11">
    <source>
        <dbReference type="EMBL" id="TDC76772.1"/>
    </source>
</evidence>
<comment type="similarity">
    <text evidence="2">Belongs to the glycosyl hydrolase 33 family.</text>
</comment>
<dbReference type="OrthoDB" id="7294637at2"/>
<dbReference type="Gene3D" id="2.120.10.10">
    <property type="match status" value="1"/>
</dbReference>
<evidence type="ECO:0000256" key="2">
    <source>
        <dbReference type="ARBA" id="ARBA00009348"/>
    </source>
</evidence>
<dbReference type="GO" id="GO:0004308">
    <property type="term" value="F:exo-alpha-sialidase activity"/>
    <property type="evidence" value="ECO:0007669"/>
    <property type="project" value="UniProtKB-EC"/>
</dbReference>
<name>A0A4R4TNA7_9ACTN</name>
<organism evidence="11 12">
    <name type="scientific">Streptomyces hainanensis</name>
    <dbReference type="NCBI Taxonomy" id="402648"/>
    <lineage>
        <taxon>Bacteria</taxon>
        <taxon>Bacillati</taxon>
        <taxon>Actinomycetota</taxon>
        <taxon>Actinomycetes</taxon>
        <taxon>Kitasatosporales</taxon>
        <taxon>Streptomycetaceae</taxon>
        <taxon>Streptomyces</taxon>
    </lineage>
</organism>
<dbReference type="PANTHER" id="PTHR10628">
    <property type="entry name" value="SIALIDASE"/>
    <property type="match status" value="1"/>
</dbReference>
<sequence length="420" mass="45269">MNRRTAIAAGLGTALAAAVARPATAAAAGEPAVAAVDDPAKDAAPYHRAFALFRSANMSSPDRLSSGVGFHSFRIPAVVTTSTGRILAFAEGRRHNNRDFGDINLVYKRTRTATDHGADPGDWESLREVVGSGNGTWGNPTPVVDGSTIHLFMSWNAGDRSFSGNDLLPDGTRTRKVDATDAGRRHLYLSRSTDDGATWSTPQRLTSQLTPDGWAWDAVGPGNGIRMRSGELVIPAQGRNIVGRGTAGNRTWTYQPLPQTYNEGTVTQTPDGNLYRNDRPLNGDYRMVARGTLNSFGAFAADNGLPDPMCQGSVLAYNIDAPARTIFLNSAHVSSRRYLRVRISYDADARGYTYGRHLADAPVSGVGEEGGYTSMTKTADYRVGALVETDFFNDGTGGDSYRALLWRRFNLSWILNGPNS</sequence>
<accession>A0A4R4TNA7</accession>
<dbReference type="Pfam" id="PF13088">
    <property type="entry name" value="BNR_2"/>
    <property type="match status" value="1"/>
</dbReference>
<comment type="catalytic activity">
    <reaction evidence="1">
        <text>Hydrolysis of alpha-(2-&gt;3)-, alpha-(2-&gt;6)-, alpha-(2-&gt;8)- glycosidic linkages of terminal sialic acid residues in oligosaccharides, glycoproteins, glycolipids, colominic acid and synthetic substrates.</text>
        <dbReference type="EC" id="3.2.1.18"/>
    </reaction>
</comment>
<dbReference type="RefSeq" id="WP_132817400.1">
    <property type="nucleotide sequence ID" value="NZ_SMKI01000069.1"/>
</dbReference>
<dbReference type="PANTHER" id="PTHR10628:SF30">
    <property type="entry name" value="EXO-ALPHA-SIALIDASE"/>
    <property type="match status" value="1"/>
</dbReference>
<dbReference type="EMBL" id="SMKI01000069">
    <property type="protein sequence ID" value="TDC76772.1"/>
    <property type="molecule type" value="Genomic_DNA"/>
</dbReference>
<dbReference type="GO" id="GO:0016020">
    <property type="term" value="C:membrane"/>
    <property type="evidence" value="ECO:0007669"/>
    <property type="project" value="TreeGrafter"/>
</dbReference>
<dbReference type="GO" id="GO:0009313">
    <property type="term" value="P:oligosaccharide catabolic process"/>
    <property type="evidence" value="ECO:0007669"/>
    <property type="project" value="TreeGrafter"/>
</dbReference>
<evidence type="ECO:0000256" key="8">
    <source>
        <dbReference type="ARBA" id="ARBA00023295"/>
    </source>
</evidence>
<feature type="signal peptide" evidence="9">
    <location>
        <begin position="1"/>
        <end position="25"/>
    </location>
</feature>
<reference evidence="11 12" key="1">
    <citation type="submission" date="2019-03" db="EMBL/GenBank/DDBJ databases">
        <title>Draft genome sequences of novel Actinobacteria.</title>
        <authorList>
            <person name="Sahin N."/>
            <person name="Ay H."/>
            <person name="Saygin H."/>
        </authorList>
    </citation>
    <scope>NUCLEOTIDE SEQUENCE [LARGE SCALE GENOMIC DNA]</scope>
    <source>
        <strain evidence="11 12">DSM 41900</strain>
    </source>
</reference>
<dbReference type="GO" id="GO:0006689">
    <property type="term" value="P:ganglioside catabolic process"/>
    <property type="evidence" value="ECO:0007669"/>
    <property type="project" value="TreeGrafter"/>
</dbReference>
<keyword evidence="5" id="KW-0378">Hydrolase</keyword>
<gene>
    <name evidence="11" type="ORF">E1283_08985</name>
</gene>
<evidence type="ECO:0000256" key="3">
    <source>
        <dbReference type="ARBA" id="ARBA00012733"/>
    </source>
</evidence>
<dbReference type="InterPro" id="IPR026856">
    <property type="entry name" value="Sialidase_fam"/>
</dbReference>
<dbReference type="InterPro" id="IPR036278">
    <property type="entry name" value="Sialidase_sf"/>
</dbReference>